<evidence type="ECO:0000256" key="1">
    <source>
        <dbReference type="ARBA" id="ARBA00023015"/>
    </source>
</evidence>
<organism evidence="6 7">
    <name type="scientific">Nocardioides panacihumi</name>
    <dbReference type="NCBI Taxonomy" id="400774"/>
    <lineage>
        <taxon>Bacteria</taxon>
        <taxon>Bacillati</taxon>
        <taxon>Actinomycetota</taxon>
        <taxon>Actinomycetes</taxon>
        <taxon>Propionibacteriales</taxon>
        <taxon>Nocardioidaceae</taxon>
        <taxon>Nocardioides</taxon>
    </lineage>
</organism>
<evidence type="ECO:0000313" key="7">
    <source>
        <dbReference type="Proteomes" id="UP001500571"/>
    </source>
</evidence>
<comment type="caution">
    <text evidence="6">The sequence shown here is derived from an EMBL/GenBank/DDBJ whole genome shotgun (WGS) entry which is preliminary data.</text>
</comment>
<dbReference type="InterPro" id="IPR036388">
    <property type="entry name" value="WH-like_DNA-bd_sf"/>
</dbReference>
<evidence type="ECO:0000256" key="4">
    <source>
        <dbReference type="SAM" id="MobiDB-lite"/>
    </source>
</evidence>
<feature type="region of interest" description="Disordered" evidence="4">
    <location>
        <begin position="262"/>
        <end position="286"/>
    </location>
</feature>
<dbReference type="Gene3D" id="3.40.50.300">
    <property type="entry name" value="P-loop containing nucleotide triphosphate hydrolases"/>
    <property type="match status" value="1"/>
</dbReference>
<dbReference type="PROSITE" id="PS50043">
    <property type="entry name" value="HTH_LUXR_2"/>
    <property type="match status" value="1"/>
</dbReference>
<dbReference type="SMART" id="SM00382">
    <property type="entry name" value="AAA"/>
    <property type="match status" value="1"/>
</dbReference>
<dbReference type="SMART" id="SM00421">
    <property type="entry name" value="HTH_LUXR"/>
    <property type="match status" value="1"/>
</dbReference>
<dbReference type="SUPFAM" id="SSF46894">
    <property type="entry name" value="C-terminal effector domain of the bipartite response regulators"/>
    <property type="match status" value="1"/>
</dbReference>
<dbReference type="Pfam" id="PF25873">
    <property type="entry name" value="WHD_MalT"/>
    <property type="match status" value="1"/>
</dbReference>
<dbReference type="Pfam" id="PF00196">
    <property type="entry name" value="GerE"/>
    <property type="match status" value="1"/>
</dbReference>
<reference evidence="7" key="1">
    <citation type="journal article" date="2019" name="Int. J. Syst. Evol. Microbiol.">
        <title>The Global Catalogue of Microorganisms (GCM) 10K type strain sequencing project: providing services to taxonomists for standard genome sequencing and annotation.</title>
        <authorList>
            <consortium name="The Broad Institute Genomics Platform"/>
            <consortium name="The Broad Institute Genome Sequencing Center for Infectious Disease"/>
            <person name="Wu L."/>
            <person name="Ma J."/>
        </authorList>
    </citation>
    <scope>NUCLEOTIDE SEQUENCE [LARGE SCALE GENOMIC DNA]</scope>
    <source>
        <strain evidence="7">JCM 15309</strain>
    </source>
</reference>
<keyword evidence="7" id="KW-1185">Reference proteome</keyword>
<keyword evidence="2" id="KW-0238">DNA-binding</keyword>
<name>A0ABP5CW95_9ACTN</name>
<dbReference type="InterPro" id="IPR016032">
    <property type="entry name" value="Sig_transdc_resp-reg_C-effctor"/>
</dbReference>
<dbReference type="CDD" id="cd06170">
    <property type="entry name" value="LuxR_C_like"/>
    <property type="match status" value="1"/>
</dbReference>
<gene>
    <name evidence="6" type="ORF">GCM10009798_31880</name>
</gene>
<dbReference type="Proteomes" id="UP001500571">
    <property type="component" value="Unassembled WGS sequence"/>
</dbReference>
<evidence type="ECO:0000313" key="6">
    <source>
        <dbReference type="EMBL" id="GAA1968885.1"/>
    </source>
</evidence>
<feature type="region of interest" description="Disordered" evidence="4">
    <location>
        <begin position="1"/>
        <end position="26"/>
    </location>
</feature>
<sequence length="913" mass="98532">MTTVDTGERGPMSAITDAVPSTSRRGRLDTPFFRAKLRPPSPPRHLVPRPRLAALLDELTEYPIAAIVAPAGSGKTVLAADWVSRSGRPCAWLALDAAERSVTELRSSLVTALDVLAPGRTDGSRHLRPGDDVSATLARLSASNGHTSPMTLVVDNVDRVGDDDAARAVLTSLVEGRPPGLHLLLLSRRRPPLRVDRLRASGELADISFGTLRFSEEEAALLLTRLCPELRDDELVAAVERANGWAAALQLTALAIRSHRATATPSVPPMSSARPSRRSQYAGGDAPIDDYLGERLIDEYLWEEVLQSERPELVGLLHSAAVVGRINYGLAEALTERPDAGDLLEEADAAGLFLTALQGGWFEVHSLVRDTLLTRLQRRSPDGLRKKHARAAQWFESLGDDVAALDHWLAAERPADALRVLSDLALPLMDAGRSARVVDALAQIPADVASRDPDDATRFAWCHLAAGGPAFLDVLSVAESAAASLAEPSPSGLRTLRATSSWLRADWERAASQARRANEPADLAAGDPVSRFSWRMITCGIALDEGWDDRHPVVGQAWAACLKDPASRWSFEGARAVGLALAGSPLDAKRVADSARDVAGSGRHESLRLTLALADAIIDRELDHRASARTLLEDLATTSTYPDPVLQLVAQLELVRLRMSAGEMEAASAQLDESDRLYARLASASPGAAESDAAPDSPPCGLVARAGVDLALAMDDPTTAARWAAHVTDTFWGPVSTAKIDLARGRSDDAEHAVRRAEPRCVRHRVVSGLLLAQALAPRDRSAAAEAVVGTLDLAARHAMLRTVAAEGAPVMELIELAAWRVPDTWMDRLRHALVPTWTGHDAQRPIEDLTDREREVLRLLPSRLTIGEIASELYVSQNTLKFHLRAIYRKLGVESRSQAVDGARRMRLLPRG</sequence>
<accession>A0ABP5CW95</accession>
<dbReference type="InterPro" id="IPR003593">
    <property type="entry name" value="AAA+_ATPase"/>
</dbReference>
<dbReference type="InterPro" id="IPR000792">
    <property type="entry name" value="Tscrpt_reg_LuxR_C"/>
</dbReference>
<feature type="domain" description="HTH luxR-type" evidence="5">
    <location>
        <begin position="843"/>
        <end position="908"/>
    </location>
</feature>
<dbReference type="InterPro" id="IPR059106">
    <property type="entry name" value="WHD_MalT"/>
</dbReference>
<evidence type="ECO:0000256" key="3">
    <source>
        <dbReference type="ARBA" id="ARBA00023163"/>
    </source>
</evidence>
<dbReference type="EMBL" id="BAAAPB010000003">
    <property type="protein sequence ID" value="GAA1968885.1"/>
    <property type="molecule type" value="Genomic_DNA"/>
</dbReference>
<dbReference type="PANTHER" id="PTHR44688:SF16">
    <property type="entry name" value="DNA-BINDING TRANSCRIPTIONAL ACTIVATOR DEVR_DOSR"/>
    <property type="match status" value="1"/>
</dbReference>
<dbReference type="InterPro" id="IPR027417">
    <property type="entry name" value="P-loop_NTPase"/>
</dbReference>
<dbReference type="SUPFAM" id="SSF52540">
    <property type="entry name" value="P-loop containing nucleoside triphosphate hydrolases"/>
    <property type="match status" value="1"/>
</dbReference>
<evidence type="ECO:0000256" key="2">
    <source>
        <dbReference type="ARBA" id="ARBA00023125"/>
    </source>
</evidence>
<keyword evidence="1" id="KW-0805">Transcription regulation</keyword>
<dbReference type="Gene3D" id="1.10.10.10">
    <property type="entry name" value="Winged helix-like DNA-binding domain superfamily/Winged helix DNA-binding domain"/>
    <property type="match status" value="1"/>
</dbReference>
<protein>
    <recommendedName>
        <fullName evidence="5">HTH luxR-type domain-containing protein</fullName>
    </recommendedName>
</protein>
<dbReference type="PANTHER" id="PTHR44688">
    <property type="entry name" value="DNA-BINDING TRANSCRIPTIONAL ACTIVATOR DEVR_DOSR"/>
    <property type="match status" value="1"/>
</dbReference>
<dbReference type="PRINTS" id="PR00038">
    <property type="entry name" value="HTHLUXR"/>
</dbReference>
<proteinExistence type="predicted"/>
<evidence type="ECO:0000259" key="5">
    <source>
        <dbReference type="PROSITE" id="PS50043"/>
    </source>
</evidence>
<keyword evidence="3" id="KW-0804">Transcription</keyword>